<dbReference type="GO" id="GO:0006508">
    <property type="term" value="P:proteolysis"/>
    <property type="evidence" value="ECO:0007669"/>
    <property type="project" value="UniProtKB-KW"/>
</dbReference>
<evidence type="ECO:0000256" key="2">
    <source>
        <dbReference type="ARBA" id="ARBA00006247"/>
    </source>
</evidence>
<dbReference type="GO" id="GO:0008777">
    <property type="term" value="F:acetylornithine deacetylase activity"/>
    <property type="evidence" value="ECO:0007669"/>
    <property type="project" value="TreeGrafter"/>
</dbReference>
<dbReference type="AlphaFoldDB" id="A0A4D7CPW8"/>
<evidence type="ECO:0000256" key="6">
    <source>
        <dbReference type="ARBA" id="ARBA00022833"/>
    </source>
</evidence>
<keyword evidence="5" id="KW-0378">Hydrolase</keyword>
<protein>
    <submittedName>
        <fullName evidence="9">M20 family metallopeptidase</fullName>
    </submittedName>
</protein>
<dbReference type="InterPro" id="IPR010964">
    <property type="entry name" value="M20A_pepV-rel"/>
</dbReference>
<dbReference type="KEGG" id="vao:FA707_04105"/>
<dbReference type="SUPFAM" id="SSF53187">
    <property type="entry name" value="Zn-dependent exopeptidases"/>
    <property type="match status" value="1"/>
</dbReference>
<keyword evidence="6" id="KW-0862">Zinc</keyword>
<dbReference type="GO" id="GO:0006526">
    <property type="term" value="P:L-arginine biosynthetic process"/>
    <property type="evidence" value="ECO:0007669"/>
    <property type="project" value="TreeGrafter"/>
</dbReference>
<keyword evidence="4" id="KW-0479">Metal-binding</keyword>
<dbReference type="InterPro" id="IPR002933">
    <property type="entry name" value="Peptidase_M20"/>
</dbReference>
<evidence type="ECO:0000256" key="1">
    <source>
        <dbReference type="ARBA" id="ARBA00001947"/>
    </source>
</evidence>
<dbReference type="GO" id="GO:0008270">
    <property type="term" value="F:zinc ion binding"/>
    <property type="evidence" value="ECO:0007669"/>
    <property type="project" value="InterPro"/>
</dbReference>
<dbReference type="Gene3D" id="3.30.70.360">
    <property type="match status" value="4"/>
</dbReference>
<evidence type="ECO:0000256" key="8">
    <source>
        <dbReference type="ARBA" id="ARBA00023049"/>
    </source>
</evidence>
<dbReference type="GO" id="GO:0016805">
    <property type="term" value="F:dipeptidase activity"/>
    <property type="evidence" value="ECO:0007669"/>
    <property type="project" value="UniProtKB-KW"/>
</dbReference>
<dbReference type="RefSeq" id="WP_136953030.1">
    <property type="nucleotide sequence ID" value="NZ_CP039712.1"/>
</dbReference>
<proteinExistence type="inferred from homology"/>
<comment type="cofactor">
    <cofactor evidence="1">
        <name>Zn(2+)</name>
        <dbReference type="ChEBI" id="CHEBI:29105"/>
    </cofactor>
</comment>
<dbReference type="GO" id="GO:0008237">
    <property type="term" value="F:metallopeptidase activity"/>
    <property type="evidence" value="ECO:0007669"/>
    <property type="project" value="UniProtKB-KW"/>
</dbReference>
<dbReference type="PANTHER" id="PTHR43808">
    <property type="entry name" value="ACETYLORNITHINE DEACETYLASE"/>
    <property type="match status" value="1"/>
</dbReference>
<dbReference type="Pfam" id="PF01546">
    <property type="entry name" value="Peptidase_M20"/>
    <property type="match status" value="1"/>
</dbReference>
<evidence type="ECO:0000256" key="5">
    <source>
        <dbReference type="ARBA" id="ARBA00022801"/>
    </source>
</evidence>
<organism evidence="9 10">
    <name type="scientific">Vagococcus zengguangii</name>
    <dbReference type="NCBI Taxonomy" id="2571750"/>
    <lineage>
        <taxon>Bacteria</taxon>
        <taxon>Bacillati</taxon>
        <taxon>Bacillota</taxon>
        <taxon>Bacilli</taxon>
        <taxon>Lactobacillales</taxon>
        <taxon>Enterococcaceae</taxon>
        <taxon>Vagococcus</taxon>
    </lineage>
</organism>
<keyword evidence="3" id="KW-0645">Protease</keyword>
<dbReference type="SUPFAM" id="SSF55031">
    <property type="entry name" value="Bacterial exopeptidase dimerisation domain"/>
    <property type="match status" value="1"/>
</dbReference>
<dbReference type="NCBIfam" id="TIGR01887">
    <property type="entry name" value="dipeptidaselike"/>
    <property type="match status" value="1"/>
</dbReference>
<keyword evidence="7" id="KW-0224">Dipeptidase</keyword>
<accession>A0A4D7CPW8</accession>
<evidence type="ECO:0000313" key="10">
    <source>
        <dbReference type="Proteomes" id="UP000298615"/>
    </source>
</evidence>
<dbReference type="InterPro" id="IPR050072">
    <property type="entry name" value="Peptidase_M20A"/>
</dbReference>
<reference evidence="9 10" key="1">
    <citation type="submission" date="2019-04" db="EMBL/GenBank/DDBJ databases">
        <title>Vagococcus sp. nov., isolated from faeces of yaks (Bos grunniens).</title>
        <authorList>
            <person name="Ge Y."/>
        </authorList>
    </citation>
    <scope>NUCLEOTIDE SEQUENCE [LARGE SCALE GENOMIC DNA]</scope>
    <source>
        <strain evidence="9 10">MN-17</strain>
    </source>
</reference>
<sequence length="440" mass="48502">MKKIDIKSIIDQTFETFLNDLEKLLVIPSVRGDAKPEAPFGQAPKEALLKVNEIAESYGFTTQLIGNCVTMIAMDDTPIEESFGIVGHLDVVAAGEGWDYPAYGLTIDNGRLFGRGVLDNKGPAFACLFAMKLVNNLGLPLKHSVKILFGSDEESGSSDIALFLKESKAPKFSFTPDCKYPAVYAERGMLRLALKTSFEPGQLAELSEIRGEQHPSFIPSNLSATINQVEVKGNGKKAPSNAPEVGNNAIFRLMEAIKQQVHEPRLLAYLDWAISSMAHQHQGEGLGIAFSDEESGTLQLSPFEFQKQDNQLLLKLSIRYPVTVTKHQILEKLQEQLFEGTELVVERVLDSHYIDPTNEYVIALNDVYNTVMNDNVSPVTTTGATYARFIPNTIAFGPSFPGQKGIAHNANEYMDIKDMKKNIEIYFYSILALAGVGGKM</sequence>
<dbReference type="PANTHER" id="PTHR43808:SF31">
    <property type="entry name" value="N-ACETYL-L-CITRULLINE DEACETYLASE"/>
    <property type="match status" value="1"/>
</dbReference>
<evidence type="ECO:0000256" key="4">
    <source>
        <dbReference type="ARBA" id="ARBA00022723"/>
    </source>
</evidence>
<keyword evidence="10" id="KW-1185">Reference proteome</keyword>
<comment type="similarity">
    <text evidence="2">Belongs to the peptidase M20A family.</text>
</comment>
<gene>
    <name evidence="9" type="ORF">FA707_04105</name>
</gene>
<dbReference type="InterPro" id="IPR036264">
    <property type="entry name" value="Bact_exopeptidase_dim_dom"/>
</dbReference>
<evidence type="ECO:0000256" key="7">
    <source>
        <dbReference type="ARBA" id="ARBA00022997"/>
    </source>
</evidence>
<dbReference type="Proteomes" id="UP000298615">
    <property type="component" value="Chromosome"/>
</dbReference>
<dbReference type="Gene3D" id="3.40.630.10">
    <property type="entry name" value="Zn peptidases"/>
    <property type="match status" value="2"/>
</dbReference>
<keyword evidence="8" id="KW-0482">Metalloprotease</keyword>
<evidence type="ECO:0000313" key="9">
    <source>
        <dbReference type="EMBL" id="QCI86195.1"/>
    </source>
</evidence>
<name>A0A4D7CPW8_9ENTE</name>
<dbReference type="EMBL" id="CP039712">
    <property type="protein sequence ID" value="QCI86195.1"/>
    <property type="molecule type" value="Genomic_DNA"/>
</dbReference>
<evidence type="ECO:0000256" key="3">
    <source>
        <dbReference type="ARBA" id="ARBA00022670"/>
    </source>
</evidence>